<gene>
    <name evidence="2" type="ORF">LSH36_683g03117</name>
</gene>
<dbReference type="EMBL" id="JAODUP010000685">
    <property type="protein sequence ID" value="KAK2145385.1"/>
    <property type="molecule type" value="Genomic_DNA"/>
</dbReference>
<feature type="compositionally biased region" description="Polar residues" evidence="1">
    <location>
        <begin position="34"/>
        <end position="43"/>
    </location>
</feature>
<keyword evidence="3" id="KW-1185">Reference proteome</keyword>
<organism evidence="2 3">
    <name type="scientific">Paralvinella palmiformis</name>
    <dbReference type="NCBI Taxonomy" id="53620"/>
    <lineage>
        <taxon>Eukaryota</taxon>
        <taxon>Metazoa</taxon>
        <taxon>Spiralia</taxon>
        <taxon>Lophotrochozoa</taxon>
        <taxon>Annelida</taxon>
        <taxon>Polychaeta</taxon>
        <taxon>Sedentaria</taxon>
        <taxon>Canalipalpata</taxon>
        <taxon>Terebellida</taxon>
        <taxon>Terebelliformia</taxon>
        <taxon>Alvinellidae</taxon>
        <taxon>Paralvinella</taxon>
    </lineage>
</organism>
<proteinExistence type="predicted"/>
<feature type="non-terminal residue" evidence="2">
    <location>
        <position position="1"/>
    </location>
</feature>
<feature type="region of interest" description="Disordered" evidence="1">
    <location>
        <begin position="1"/>
        <end position="65"/>
    </location>
</feature>
<feature type="compositionally biased region" description="Polar residues" evidence="1">
    <location>
        <begin position="1"/>
        <end position="18"/>
    </location>
</feature>
<sequence>MSESNQGDRLTRCSNQEWSKQHSQKRNRKKNQKLQSCSDPNQEADSRQKDHQYGSYNRSATGPKRMTYAELKNKLPHCRYILYIISYSFLGG</sequence>
<protein>
    <submittedName>
        <fullName evidence="2">Uncharacterized protein</fullName>
    </submittedName>
</protein>
<reference evidence="2" key="1">
    <citation type="journal article" date="2023" name="Mol. Biol. Evol.">
        <title>Third-Generation Sequencing Reveals the Adaptive Role of the Epigenome in Three Deep-Sea Polychaetes.</title>
        <authorList>
            <person name="Perez M."/>
            <person name="Aroh O."/>
            <person name="Sun Y."/>
            <person name="Lan Y."/>
            <person name="Juniper S.K."/>
            <person name="Young C.R."/>
            <person name="Angers B."/>
            <person name="Qian P.Y."/>
        </authorList>
    </citation>
    <scope>NUCLEOTIDE SEQUENCE</scope>
    <source>
        <strain evidence="2">P08H-3</strain>
    </source>
</reference>
<accession>A0AAD9J4C1</accession>
<name>A0AAD9J4C1_9ANNE</name>
<evidence type="ECO:0000313" key="3">
    <source>
        <dbReference type="Proteomes" id="UP001208570"/>
    </source>
</evidence>
<evidence type="ECO:0000313" key="2">
    <source>
        <dbReference type="EMBL" id="KAK2145385.1"/>
    </source>
</evidence>
<feature type="compositionally biased region" description="Basic residues" evidence="1">
    <location>
        <begin position="22"/>
        <end position="32"/>
    </location>
</feature>
<dbReference type="AlphaFoldDB" id="A0AAD9J4C1"/>
<dbReference type="Proteomes" id="UP001208570">
    <property type="component" value="Unassembled WGS sequence"/>
</dbReference>
<comment type="caution">
    <text evidence="2">The sequence shown here is derived from an EMBL/GenBank/DDBJ whole genome shotgun (WGS) entry which is preliminary data.</text>
</comment>
<evidence type="ECO:0000256" key="1">
    <source>
        <dbReference type="SAM" id="MobiDB-lite"/>
    </source>
</evidence>